<keyword evidence="3 8" id="KW-0547">Nucleotide-binding</keyword>
<evidence type="ECO:0000256" key="3">
    <source>
        <dbReference type="ARBA" id="ARBA00022741"/>
    </source>
</evidence>
<dbReference type="Proteomes" id="UP001595823">
    <property type="component" value="Unassembled WGS sequence"/>
</dbReference>
<dbReference type="Gene3D" id="1.10.240.10">
    <property type="entry name" value="Tyrosyl-Transfer RNA Synthetase"/>
    <property type="match status" value="1"/>
</dbReference>
<feature type="binding site" evidence="8">
    <location>
        <begin position="20"/>
        <end position="22"/>
    </location>
    <ligand>
        <name>ATP</name>
        <dbReference type="ChEBI" id="CHEBI:30616"/>
    </ligand>
</feature>
<dbReference type="Pfam" id="PF00579">
    <property type="entry name" value="tRNA-synt_1b"/>
    <property type="match status" value="1"/>
</dbReference>
<evidence type="ECO:0000256" key="6">
    <source>
        <dbReference type="ARBA" id="ARBA00023146"/>
    </source>
</evidence>
<keyword evidence="11" id="KW-1185">Reference proteome</keyword>
<feature type="binding site" evidence="8">
    <location>
        <begin position="156"/>
        <end position="158"/>
    </location>
    <ligand>
        <name>ATP</name>
        <dbReference type="ChEBI" id="CHEBI:30616"/>
    </ligand>
</feature>
<name>A0ABV8TWM9_9ACTN</name>
<evidence type="ECO:0000256" key="7">
    <source>
        <dbReference type="ARBA" id="ARBA00049929"/>
    </source>
</evidence>
<feature type="short sequence motif" description="'KMSKS' region" evidence="8">
    <location>
        <begin position="204"/>
        <end position="208"/>
    </location>
</feature>
<evidence type="ECO:0000256" key="1">
    <source>
        <dbReference type="ARBA" id="ARBA00005594"/>
    </source>
</evidence>
<dbReference type="EMBL" id="JBHSDK010000010">
    <property type="protein sequence ID" value="MFC4334853.1"/>
    <property type="molecule type" value="Genomic_DNA"/>
</dbReference>
<keyword evidence="5 8" id="KW-0648">Protein biosynthesis</keyword>
<dbReference type="InterPro" id="IPR002306">
    <property type="entry name" value="Trp-tRNA-ligase"/>
</dbReference>
<keyword evidence="2 8" id="KW-0436">Ligase</keyword>
<reference evidence="11" key="1">
    <citation type="journal article" date="2019" name="Int. J. Syst. Evol. Microbiol.">
        <title>The Global Catalogue of Microorganisms (GCM) 10K type strain sequencing project: providing services to taxonomists for standard genome sequencing and annotation.</title>
        <authorList>
            <consortium name="The Broad Institute Genomics Platform"/>
            <consortium name="The Broad Institute Genome Sequencing Center for Infectious Disease"/>
            <person name="Wu L."/>
            <person name="Ma J."/>
        </authorList>
    </citation>
    <scope>NUCLEOTIDE SEQUENCE [LARGE SCALE GENOMIC DNA]</scope>
    <source>
        <strain evidence="11">IBRC-M 10908</strain>
    </source>
</reference>
<dbReference type="PRINTS" id="PR01039">
    <property type="entry name" value="TRNASYNTHTRP"/>
</dbReference>
<organism evidence="10 11">
    <name type="scientific">Salininema proteolyticum</name>
    <dbReference type="NCBI Taxonomy" id="1607685"/>
    <lineage>
        <taxon>Bacteria</taxon>
        <taxon>Bacillati</taxon>
        <taxon>Actinomycetota</taxon>
        <taxon>Actinomycetes</taxon>
        <taxon>Glycomycetales</taxon>
        <taxon>Glycomycetaceae</taxon>
        <taxon>Salininema</taxon>
    </lineage>
</organism>
<dbReference type="PANTHER" id="PTHR43766:SF1">
    <property type="entry name" value="TRYPTOPHAN--TRNA LIGASE, MITOCHONDRIAL"/>
    <property type="match status" value="1"/>
</dbReference>
<feature type="binding site" evidence="8">
    <location>
        <position position="144"/>
    </location>
    <ligand>
        <name>L-tryptophan</name>
        <dbReference type="ChEBI" id="CHEBI:57912"/>
    </ligand>
</feature>
<evidence type="ECO:0000256" key="5">
    <source>
        <dbReference type="ARBA" id="ARBA00022917"/>
    </source>
</evidence>
<dbReference type="InterPro" id="IPR002305">
    <property type="entry name" value="aa-tRNA-synth_Ic"/>
</dbReference>
<evidence type="ECO:0000313" key="10">
    <source>
        <dbReference type="EMBL" id="MFC4334853.1"/>
    </source>
</evidence>
<dbReference type="EC" id="6.1.1.2" evidence="8"/>
<dbReference type="Gene3D" id="3.40.50.620">
    <property type="entry name" value="HUPs"/>
    <property type="match status" value="1"/>
</dbReference>
<comment type="catalytic activity">
    <reaction evidence="7 8">
        <text>tRNA(Trp) + L-tryptophan + ATP = L-tryptophyl-tRNA(Trp) + AMP + diphosphate + H(+)</text>
        <dbReference type="Rhea" id="RHEA:24080"/>
        <dbReference type="Rhea" id="RHEA-COMP:9671"/>
        <dbReference type="Rhea" id="RHEA-COMP:9705"/>
        <dbReference type="ChEBI" id="CHEBI:15378"/>
        <dbReference type="ChEBI" id="CHEBI:30616"/>
        <dbReference type="ChEBI" id="CHEBI:33019"/>
        <dbReference type="ChEBI" id="CHEBI:57912"/>
        <dbReference type="ChEBI" id="CHEBI:78442"/>
        <dbReference type="ChEBI" id="CHEBI:78535"/>
        <dbReference type="ChEBI" id="CHEBI:456215"/>
        <dbReference type="EC" id="6.1.1.2"/>
    </reaction>
</comment>
<sequence>MSEHEAPKAEAAPRILSGIQPTSDSFHLGNYLGALRQWVDLQDKGDAFYMVVDLHAITVLHAPKVLRKRTLVSAAQLIALGIDPSRSALFAQSQVAEHPMLSWILECQTGFGEAGRMTQFKDKSAKSDRVSVGLYTYPILQAADILLYQADYVPVGKDQKQHLELSRDLAERFNQSFGPTFTVPEPHILKSTETIKDLAEPDKKMSKSSESPKGCLYLLDDVNVMRKKIKSAVTDSEARVAYDPENKPGVSNLLNIHSSLSGVSVEKLEAEFEGKGYGDFKAAVADVVADNLGPIAQRTKEILDDKAELERILDDGAERAASAARKTLFKAYKKVGFRPPRM</sequence>
<evidence type="ECO:0000256" key="8">
    <source>
        <dbReference type="HAMAP-Rule" id="MF_00140"/>
    </source>
</evidence>
<proteinExistence type="inferred from homology"/>
<dbReference type="SUPFAM" id="SSF52374">
    <property type="entry name" value="Nucleotidylyl transferase"/>
    <property type="match status" value="1"/>
</dbReference>
<feature type="binding site" evidence="8">
    <location>
        <begin position="29"/>
        <end position="30"/>
    </location>
    <ligand>
        <name>ATP</name>
        <dbReference type="ChEBI" id="CHEBI:30616"/>
    </ligand>
</feature>
<evidence type="ECO:0000256" key="2">
    <source>
        <dbReference type="ARBA" id="ARBA00022598"/>
    </source>
</evidence>
<accession>A0ABV8TWM9</accession>
<keyword evidence="8" id="KW-0963">Cytoplasm</keyword>
<gene>
    <name evidence="8 10" type="primary">trpS</name>
    <name evidence="10" type="ORF">ACFPET_06545</name>
</gene>
<keyword evidence="6 8" id="KW-0030">Aminoacyl-tRNA synthetase</keyword>
<feature type="binding site" evidence="8">
    <location>
        <begin position="204"/>
        <end position="208"/>
    </location>
    <ligand>
        <name>ATP</name>
        <dbReference type="ChEBI" id="CHEBI:30616"/>
    </ligand>
</feature>
<dbReference type="PANTHER" id="PTHR43766">
    <property type="entry name" value="TRYPTOPHAN--TRNA LIGASE, MITOCHONDRIAL"/>
    <property type="match status" value="1"/>
</dbReference>
<comment type="subcellular location">
    <subcellularLocation>
        <location evidence="8">Cytoplasm</location>
    </subcellularLocation>
</comment>
<dbReference type="RefSeq" id="WP_380618957.1">
    <property type="nucleotide sequence ID" value="NZ_JBHSDK010000010.1"/>
</dbReference>
<dbReference type="InterPro" id="IPR014729">
    <property type="entry name" value="Rossmann-like_a/b/a_fold"/>
</dbReference>
<evidence type="ECO:0000256" key="4">
    <source>
        <dbReference type="ARBA" id="ARBA00022840"/>
    </source>
</evidence>
<dbReference type="InterPro" id="IPR050203">
    <property type="entry name" value="Trp-tRNA_synthetase"/>
</dbReference>
<comment type="caution">
    <text evidence="10">The sequence shown here is derived from an EMBL/GenBank/DDBJ whole genome shotgun (WGS) entry which is preliminary data.</text>
</comment>
<dbReference type="InterPro" id="IPR024109">
    <property type="entry name" value="Trp-tRNA-ligase_bac-type"/>
</dbReference>
<dbReference type="GO" id="GO:0004830">
    <property type="term" value="F:tryptophan-tRNA ligase activity"/>
    <property type="evidence" value="ECO:0007669"/>
    <property type="project" value="UniProtKB-EC"/>
</dbReference>
<protein>
    <recommendedName>
        <fullName evidence="8">Tryptophan--tRNA ligase</fullName>
        <ecNumber evidence="8">6.1.1.2</ecNumber>
    </recommendedName>
    <alternativeName>
        <fullName evidence="8">Tryptophanyl-tRNA synthetase</fullName>
        <shortName evidence="8">TrpRS</shortName>
    </alternativeName>
</protein>
<keyword evidence="4 8" id="KW-0067">ATP-binding</keyword>
<dbReference type="HAMAP" id="MF_00140_B">
    <property type="entry name" value="Trp_tRNA_synth_B"/>
    <property type="match status" value="1"/>
</dbReference>
<evidence type="ECO:0000313" key="11">
    <source>
        <dbReference type="Proteomes" id="UP001595823"/>
    </source>
</evidence>
<evidence type="ECO:0000256" key="9">
    <source>
        <dbReference type="RuleBase" id="RU363036"/>
    </source>
</evidence>
<dbReference type="NCBIfam" id="TIGR00233">
    <property type="entry name" value="trpS"/>
    <property type="match status" value="1"/>
</dbReference>
<feature type="binding site" evidence="8">
    <location>
        <position position="195"/>
    </location>
    <ligand>
        <name>ATP</name>
        <dbReference type="ChEBI" id="CHEBI:30616"/>
    </ligand>
</feature>
<comment type="caution">
    <text evidence="8">Lacks conserved residue(s) required for the propagation of feature annotation.</text>
</comment>
<comment type="similarity">
    <text evidence="1 8 9">Belongs to the class-I aminoacyl-tRNA synthetase family.</text>
</comment>
<comment type="subunit">
    <text evidence="8">Homodimer.</text>
</comment>
<comment type="function">
    <text evidence="8">Catalyzes the attachment of tryptophan to tRNA(Trp).</text>
</comment>
<dbReference type="CDD" id="cd00806">
    <property type="entry name" value="TrpRS_core"/>
    <property type="match status" value="1"/>
</dbReference>
<dbReference type="InterPro" id="IPR001412">
    <property type="entry name" value="aa-tRNA-synth_I_CS"/>
</dbReference>
<dbReference type="PROSITE" id="PS00178">
    <property type="entry name" value="AA_TRNA_LIGASE_I"/>
    <property type="match status" value="1"/>
</dbReference>